<reference evidence="2" key="1">
    <citation type="submission" date="2016-03" db="EMBL/GenBank/DDBJ databases">
        <authorList>
            <person name="Guldener U."/>
        </authorList>
    </citation>
    <scope>NUCLEOTIDE SEQUENCE [LARGE SCALE GENOMIC DNA]</scope>
</reference>
<dbReference type="Proteomes" id="UP000177625">
    <property type="component" value="Unassembled WGS sequence"/>
</dbReference>
<protein>
    <submittedName>
        <fullName evidence="1">Uncharacterized protein</fullName>
    </submittedName>
</protein>
<gene>
    <name evidence="1" type="ORF">RSE6_08003</name>
</gene>
<dbReference type="AlphaFoldDB" id="A0A1E1MEA4"/>
<keyword evidence="2" id="KW-1185">Reference proteome</keyword>
<evidence type="ECO:0000313" key="1">
    <source>
        <dbReference type="EMBL" id="CZT47443.1"/>
    </source>
</evidence>
<dbReference type="EMBL" id="FJVC01000284">
    <property type="protein sequence ID" value="CZT47443.1"/>
    <property type="molecule type" value="Genomic_DNA"/>
</dbReference>
<evidence type="ECO:0000313" key="2">
    <source>
        <dbReference type="Proteomes" id="UP000177625"/>
    </source>
</evidence>
<sequence length="256" mass="27703">MAVISLIITTELNAVTNSTWTGTPMFYDPENVRTGVELFTIDRDTVEGALKLCCMNTHRTSPSTDSRHPVKFTAAPHTFNRLGGGTAMNMRPPIGVSNDEMGNFASGDVQKIYPQQEKSSGTDGRFSWTLAKKITDRLAVKSERDSRSATRSAPVLIEYSCAISNLMAFQPLGKVDKCAVKKMVFCRPTDVAGGAALPVNVVSVRDGPMNITVSWQTNGLEVGSFEDEVAFVGSVCSHIKVGFTHLCNSVDVSEKS</sequence>
<proteinExistence type="predicted"/>
<name>A0A1E1MEA4_RHYSE</name>
<accession>A0A1E1MEA4</accession>
<organism evidence="1 2">
    <name type="scientific">Rhynchosporium secalis</name>
    <name type="common">Barley scald fungus</name>
    <dbReference type="NCBI Taxonomy" id="38038"/>
    <lineage>
        <taxon>Eukaryota</taxon>
        <taxon>Fungi</taxon>
        <taxon>Dikarya</taxon>
        <taxon>Ascomycota</taxon>
        <taxon>Pezizomycotina</taxon>
        <taxon>Leotiomycetes</taxon>
        <taxon>Helotiales</taxon>
        <taxon>Ploettnerulaceae</taxon>
        <taxon>Rhynchosporium</taxon>
    </lineage>
</organism>